<evidence type="ECO:0000256" key="1">
    <source>
        <dbReference type="SAM" id="Phobius"/>
    </source>
</evidence>
<dbReference type="Proteomes" id="UP000570517">
    <property type="component" value="Unassembled WGS sequence"/>
</dbReference>
<dbReference type="Pfam" id="PF02517">
    <property type="entry name" value="Rce1-like"/>
    <property type="match status" value="1"/>
</dbReference>
<dbReference type="GO" id="GO:0004175">
    <property type="term" value="F:endopeptidase activity"/>
    <property type="evidence" value="ECO:0007669"/>
    <property type="project" value="UniProtKB-ARBA"/>
</dbReference>
<protein>
    <submittedName>
        <fullName evidence="3">Abortive infection protein</fullName>
    </submittedName>
</protein>
<dbReference type="AlphaFoldDB" id="A0A850PNU7"/>
<feature type="domain" description="CAAX prenyl protease 2/Lysostaphin resistance protein A-like" evidence="2">
    <location>
        <begin position="201"/>
        <end position="300"/>
    </location>
</feature>
<evidence type="ECO:0000259" key="2">
    <source>
        <dbReference type="Pfam" id="PF02517"/>
    </source>
</evidence>
<feature type="transmembrane region" description="Helical" evidence="1">
    <location>
        <begin position="232"/>
        <end position="254"/>
    </location>
</feature>
<sequence>MSKSSDADAAVALSENSQTRTLIGTAVVATGVGIYVVAALTVAVIGEGQIRFTADSADSIPMWHPWLAAVVGVGLILMTPTTGPVRGRAAPAKRVRLEALVLLALAVTFTFALTLLGPDEPNYTALKLGLLLLGPLLLFAVCRRFGAASRRSALPASPGPGEVADKRSPWWPLVPAVGWTVTYLALSPTHPGTSFQVDPLTVIAMVLIGFLLNSVVEEFFYRRWLQTRWEGVLGGVWPAIIVSSLTWASWHIAIQGTGDWVVDLANVVANQGVTGLFLGLVWQRHRAMWPLLLVHGLMNANPLALF</sequence>
<reference evidence="3 4" key="1">
    <citation type="submission" date="2020-05" db="EMBL/GenBank/DDBJ databases">
        <title>Draft genome sequence of Mycobacterium hippocampi DL, isolated from European seabass, Dicentrarchus labrax, reared in fish farms.</title>
        <authorList>
            <person name="Stathopoulou P."/>
            <person name="Asimakis E."/>
            <person name="Tzokas K."/>
            <person name="Batargias C."/>
            <person name="Tsiamis G."/>
        </authorList>
    </citation>
    <scope>NUCLEOTIDE SEQUENCE [LARGE SCALE GENOMIC DNA]</scope>
    <source>
        <strain evidence="3 4">DL</strain>
    </source>
</reference>
<feature type="transmembrane region" description="Helical" evidence="1">
    <location>
        <begin position="66"/>
        <end position="85"/>
    </location>
</feature>
<comment type="caution">
    <text evidence="3">The sequence shown here is derived from an EMBL/GenBank/DDBJ whole genome shotgun (WGS) entry which is preliminary data.</text>
</comment>
<keyword evidence="4" id="KW-1185">Reference proteome</keyword>
<keyword evidence="1" id="KW-1133">Transmembrane helix</keyword>
<dbReference type="EMBL" id="JABFYL010000019">
    <property type="protein sequence ID" value="NVN49914.1"/>
    <property type="molecule type" value="Genomic_DNA"/>
</dbReference>
<dbReference type="GO" id="GO:0080120">
    <property type="term" value="P:CAAX-box protein maturation"/>
    <property type="evidence" value="ECO:0007669"/>
    <property type="project" value="UniProtKB-ARBA"/>
</dbReference>
<name>A0A850PNU7_9MYCO</name>
<evidence type="ECO:0000313" key="4">
    <source>
        <dbReference type="Proteomes" id="UP000570517"/>
    </source>
</evidence>
<feature type="transmembrane region" description="Helical" evidence="1">
    <location>
        <begin position="260"/>
        <end position="282"/>
    </location>
</feature>
<proteinExistence type="predicted"/>
<keyword evidence="1" id="KW-0472">Membrane</keyword>
<feature type="transmembrane region" description="Helical" evidence="1">
    <location>
        <begin position="97"/>
        <end position="117"/>
    </location>
</feature>
<feature type="transmembrane region" description="Helical" evidence="1">
    <location>
        <begin position="170"/>
        <end position="188"/>
    </location>
</feature>
<accession>A0A850PNU7</accession>
<organism evidence="3 4">
    <name type="scientific">Mycolicibacterium hippocampi</name>
    <dbReference type="NCBI Taxonomy" id="659824"/>
    <lineage>
        <taxon>Bacteria</taxon>
        <taxon>Bacillati</taxon>
        <taxon>Actinomycetota</taxon>
        <taxon>Actinomycetes</taxon>
        <taxon>Mycobacteriales</taxon>
        <taxon>Mycobacteriaceae</taxon>
        <taxon>Mycolicibacterium</taxon>
    </lineage>
</organism>
<dbReference type="InterPro" id="IPR003675">
    <property type="entry name" value="Rce1/LyrA-like_dom"/>
</dbReference>
<feature type="transmembrane region" description="Helical" evidence="1">
    <location>
        <begin position="21"/>
        <end position="46"/>
    </location>
</feature>
<feature type="transmembrane region" description="Helical" evidence="1">
    <location>
        <begin position="123"/>
        <end position="142"/>
    </location>
</feature>
<dbReference type="RefSeq" id="WP_347133193.1">
    <property type="nucleotide sequence ID" value="NZ_JABFYL010000019.1"/>
</dbReference>
<evidence type="ECO:0000313" key="3">
    <source>
        <dbReference type="EMBL" id="NVN49914.1"/>
    </source>
</evidence>
<gene>
    <name evidence="3" type="ORF">HLY00_1302</name>
</gene>
<feature type="transmembrane region" description="Helical" evidence="1">
    <location>
        <begin position="200"/>
        <end position="220"/>
    </location>
</feature>
<keyword evidence="1" id="KW-0812">Transmembrane</keyword>